<comment type="caution">
    <text evidence="1">The sequence shown here is derived from an EMBL/GenBank/DDBJ whole genome shotgun (WGS) entry which is preliminary data.</text>
</comment>
<reference evidence="1 2" key="1">
    <citation type="submission" date="2019-09" db="EMBL/GenBank/DDBJ databases">
        <title>Genome sequencing of Ng87 strain.</title>
        <authorList>
            <person name="Karasev E.S."/>
            <person name="Andronov E."/>
        </authorList>
    </citation>
    <scope>NUCLEOTIDE SEQUENCE [LARGE SCALE GENOMIC DNA]</scope>
    <source>
        <strain evidence="1 2">Ng87</strain>
    </source>
</reference>
<dbReference type="EMBL" id="VZUL01000002">
    <property type="protein sequence ID" value="KAB1086496.1"/>
    <property type="molecule type" value="Genomic_DNA"/>
</dbReference>
<name>A0A6A1TQI9_NEOGA</name>
<sequence>MSGPTAMALGPYAFEAIGFGYDGLSRKVQTPWAEVKVAQTLDQLQWVGPTSEEVSIKGVLFPAQHGGQSSLDGIIAAANAGQVLMLVSGDATLGTIHGRFTIQSVDEDKSYFTAYGEARRNSYTITLKRYGQNDSGGGSTGGILSPILNLFG</sequence>
<organism evidence="1 2">
    <name type="scientific">Neorhizobium galegae</name>
    <name type="common">Rhizobium galegae</name>
    <dbReference type="NCBI Taxonomy" id="399"/>
    <lineage>
        <taxon>Bacteria</taxon>
        <taxon>Pseudomonadati</taxon>
        <taxon>Pseudomonadota</taxon>
        <taxon>Alphaproteobacteria</taxon>
        <taxon>Hyphomicrobiales</taxon>
        <taxon>Rhizobiaceae</taxon>
        <taxon>Rhizobium/Agrobacterium group</taxon>
        <taxon>Neorhizobium</taxon>
    </lineage>
</organism>
<dbReference type="InterPro" id="IPR009734">
    <property type="entry name" value="Myoviridae_GpU"/>
</dbReference>
<dbReference type="RefSeq" id="WP_151041914.1">
    <property type="nucleotide sequence ID" value="NZ_VZUL01000002.1"/>
</dbReference>
<proteinExistence type="predicted"/>
<accession>A0A6A1TQI9</accession>
<evidence type="ECO:0000313" key="1">
    <source>
        <dbReference type="EMBL" id="KAB1086496.1"/>
    </source>
</evidence>
<dbReference type="Pfam" id="PF06995">
    <property type="entry name" value="Phage_P2_GpU"/>
    <property type="match status" value="1"/>
</dbReference>
<dbReference type="AlphaFoldDB" id="A0A6A1TQI9"/>
<protein>
    <submittedName>
        <fullName evidence="1">Phage tail protein</fullName>
    </submittedName>
</protein>
<evidence type="ECO:0000313" key="2">
    <source>
        <dbReference type="Proteomes" id="UP000386575"/>
    </source>
</evidence>
<dbReference type="Proteomes" id="UP000386575">
    <property type="component" value="Unassembled WGS sequence"/>
</dbReference>
<gene>
    <name evidence="1" type="ORF">F4V91_08680</name>
</gene>